<dbReference type="Gene3D" id="3.90.79.10">
    <property type="entry name" value="Nucleoside Triphosphate Pyrophosphohydrolase"/>
    <property type="match status" value="1"/>
</dbReference>
<dbReference type="InterPro" id="IPR000086">
    <property type="entry name" value="NUDIX_hydrolase_dom"/>
</dbReference>
<evidence type="ECO:0000256" key="1">
    <source>
        <dbReference type="ARBA" id="ARBA00022801"/>
    </source>
</evidence>
<keyword evidence="1" id="KW-0378">Hydrolase</keyword>
<dbReference type="PROSITE" id="PS00893">
    <property type="entry name" value="NUDIX_BOX"/>
    <property type="match status" value="1"/>
</dbReference>
<dbReference type="GO" id="GO:0016787">
    <property type="term" value="F:hydrolase activity"/>
    <property type="evidence" value="ECO:0007669"/>
    <property type="project" value="UniProtKB-KW"/>
</dbReference>
<dbReference type="OrthoDB" id="10259236at2759"/>
<reference evidence="4 5" key="1">
    <citation type="journal article" date="2018" name="Nat. Ecol. Evol.">
        <title>Pezizomycetes genomes reveal the molecular basis of ectomycorrhizal truffle lifestyle.</title>
        <authorList>
            <person name="Murat C."/>
            <person name="Payen T."/>
            <person name="Noel B."/>
            <person name="Kuo A."/>
            <person name="Morin E."/>
            <person name="Chen J."/>
            <person name="Kohler A."/>
            <person name="Krizsan K."/>
            <person name="Balestrini R."/>
            <person name="Da Silva C."/>
            <person name="Montanini B."/>
            <person name="Hainaut M."/>
            <person name="Levati E."/>
            <person name="Barry K.W."/>
            <person name="Belfiori B."/>
            <person name="Cichocki N."/>
            <person name="Clum A."/>
            <person name="Dockter R.B."/>
            <person name="Fauchery L."/>
            <person name="Guy J."/>
            <person name="Iotti M."/>
            <person name="Le Tacon F."/>
            <person name="Lindquist E.A."/>
            <person name="Lipzen A."/>
            <person name="Malagnac F."/>
            <person name="Mello A."/>
            <person name="Molinier V."/>
            <person name="Miyauchi S."/>
            <person name="Poulain J."/>
            <person name="Riccioni C."/>
            <person name="Rubini A."/>
            <person name="Sitrit Y."/>
            <person name="Splivallo R."/>
            <person name="Traeger S."/>
            <person name="Wang M."/>
            <person name="Zifcakova L."/>
            <person name="Wipf D."/>
            <person name="Zambonelli A."/>
            <person name="Paolocci F."/>
            <person name="Nowrousian M."/>
            <person name="Ottonello S."/>
            <person name="Baldrian P."/>
            <person name="Spatafora J.W."/>
            <person name="Henrissat B."/>
            <person name="Nagy L.G."/>
            <person name="Aury J.M."/>
            <person name="Wincker P."/>
            <person name="Grigoriev I.V."/>
            <person name="Bonfante P."/>
            <person name="Martin F.M."/>
        </authorList>
    </citation>
    <scope>NUCLEOTIDE SEQUENCE [LARGE SCALE GENOMIC DNA]</scope>
    <source>
        <strain evidence="4 5">ATCC MYA-4762</strain>
    </source>
</reference>
<feature type="region of interest" description="Disordered" evidence="2">
    <location>
        <begin position="106"/>
        <end position="126"/>
    </location>
</feature>
<dbReference type="Proteomes" id="UP000267821">
    <property type="component" value="Unassembled WGS sequence"/>
</dbReference>
<gene>
    <name evidence="4" type="ORF">L211DRAFT_840245</name>
</gene>
<evidence type="ECO:0000313" key="5">
    <source>
        <dbReference type="Proteomes" id="UP000267821"/>
    </source>
</evidence>
<evidence type="ECO:0000256" key="2">
    <source>
        <dbReference type="SAM" id="MobiDB-lite"/>
    </source>
</evidence>
<evidence type="ECO:0000259" key="3">
    <source>
        <dbReference type="PROSITE" id="PS51462"/>
    </source>
</evidence>
<feature type="region of interest" description="Disordered" evidence="2">
    <location>
        <begin position="1"/>
        <end position="20"/>
    </location>
</feature>
<evidence type="ECO:0000313" key="4">
    <source>
        <dbReference type="EMBL" id="RPB21899.1"/>
    </source>
</evidence>
<dbReference type="EMBL" id="ML121556">
    <property type="protein sequence ID" value="RPB21899.1"/>
    <property type="molecule type" value="Genomic_DNA"/>
</dbReference>
<proteinExistence type="predicted"/>
<keyword evidence="5" id="KW-1185">Reference proteome</keyword>
<organism evidence="4 5">
    <name type="scientific">Terfezia boudieri ATCC MYA-4762</name>
    <dbReference type="NCBI Taxonomy" id="1051890"/>
    <lineage>
        <taxon>Eukaryota</taxon>
        <taxon>Fungi</taxon>
        <taxon>Dikarya</taxon>
        <taxon>Ascomycota</taxon>
        <taxon>Pezizomycotina</taxon>
        <taxon>Pezizomycetes</taxon>
        <taxon>Pezizales</taxon>
        <taxon>Pezizaceae</taxon>
        <taxon>Terfezia</taxon>
    </lineage>
</organism>
<feature type="compositionally biased region" description="Pro residues" evidence="2">
    <location>
        <begin position="1"/>
        <end position="10"/>
    </location>
</feature>
<protein>
    <recommendedName>
        <fullName evidence="3">Nudix hydrolase domain-containing protein</fullName>
    </recommendedName>
</protein>
<dbReference type="InterPro" id="IPR015797">
    <property type="entry name" value="NUDIX_hydrolase-like_dom_sf"/>
</dbReference>
<dbReference type="InterPro" id="IPR020084">
    <property type="entry name" value="NUDIX_hydrolase_CS"/>
</dbReference>
<dbReference type="PROSITE" id="PS51462">
    <property type="entry name" value="NUDIX"/>
    <property type="match status" value="1"/>
</dbReference>
<dbReference type="AlphaFoldDB" id="A0A3N4LKA8"/>
<accession>A0A3N4LKA8</accession>
<feature type="domain" description="Nudix hydrolase" evidence="3">
    <location>
        <begin position="42"/>
        <end position="209"/>
    </location>
</feature>
<sequence>MSSPPLPQTPSPATGYALLTSPPIPHHPPLLATLSLSLPPSSFIFSASPLLFHPRSSRIALVHDTSTGMHFLPRGRKDVGETLAACALREGFEESGFRGELIPWGGGPGGTLQPRPPGSSKGNEQLQTENKEAFWVQAQPMPTRSGIIIYFTYYFLAVIPEDDPVPDKGKGRLVGRHESGYEGILVPVEKAIELLSMAGGREDASLAFVAEQETMPEVSELVRSGKIWKEMLGGEWEDDNEDDPACEDDDAVDGKKDVWKSGPVSRKSDILRIDKDTAKRLEEEGKGRVVPCPVNGGDDGVVQARVVYEAWRRLKKVHDWK</sequence>
<dbReference type="InParanoid" id="A0A3N4LKA8"/>
<name>A0A3N4LKA8_9PEZI</name>
<dbReference type="SUPFAM" id="SSF55811">
    <property type="entry name" value="Nudix"/>
    <property type="match status" value="1"/>
</dbReference>